<keyword evidence="6 8" id="KW-0675">Receptor</keyword>
<dbReference type="SUPFAM" id="SSF81321">
    <property type="entry name" value="Family A G protein-coupled receptor-like"/>
    <property type="match status" value="1"/>
</dbReference>
<feature type="region of interest" description="Disordered" evidence="9">
    <location>
        <begin position="345"/>
        <end position="376"/>
    </location>
</feature>
<organism evidence="13 14">
    <name type="scientific">Lingula anatina</name>
    <name type="common">Brachiopod</name>
    <name type="synonym">Lingula unguis</name>
    <dbReference type="NCBI Taxonomy" id="7574"/>
    <lineage>
        <taxon>Eukaryota</taxon>
        <taxon>Metazoa</taxon>
        <taxon>Spiralia</taxon>
        <taxon>Lophotrochozoa</taxon>
        <taxon>Brachiopoda</taxon>
        <taxon>Linguliformea</taxon>
        <taxon>Lingulata</taxon>
        <taxon>Lingulida</taxon>
        <taxon>Linguloidea</taxon>
        <taxon>Lingulidae</taxon>
        <taxon>Lingula</taxon>
    </lineage>
</organism>
<keyword evidence="3 10" id="KW-1133">Transmembrane helix</keyword>
<sequence>MSSMKITTLLYMCFSGLSAGVLGNPLANSSQNSGYIRFKSVKEGTYTVYMTSSVTQITERYGRQRDVSTAIDSNQSKQVTRKLHYKPREVLGPTTIVGSHSGYHTHNQSDVTAGSITNCTMPRSLATGAKHGVVVTRRIARFLIYSLGIVFNLLSIAVFCRGTLRHTTTCNFMISVSIADTVLLLDGFMFLLEYDVDVDVISPNPALCKTALFVFYSAPEYSGLILTVMSAERFVKVRFPIKASTLCTMRKTRGIIIGVSVAVLFINSPVLFTDLLYEYIPECKTTICWNFLVYEARPVGSHGILSYYAYIHKWLSSTLYWIIPLTSLPVINFLIIHETSKATERIRSQSEPAEGKVTGQHSTANHKTPTLDSRERSQRQVTRMLLVVTFAYVILVTPINLLNTGVINLWDTTQNVARQWVFTVSVLLFYINHSINFWLYCFSAPKYRHEFFEMVYFAKRRCATLWTRLPKISTRTREGISRSMDSVDSVSHSTSSSDAHATHIELSSRSQSVLARDVELSRSRDATSMTSSGLGTLGNKLRQVPSALRNVALRRERSRSVIAQNDMSTHIVSNMSSTSLESMGVQPSSQNDHDSQVTSVFCPDFNGNGQRERKLDVVDVGDFKNSDMVSSVSSHSMVNEVEANVHQEQSRRSYVTFSVSDDYDTMETEV</sequence>
<evidence type="ECO:0000256" key="7">
    <source>
        <dbReference type="ARBA" id="ARBA00023224"/>
    </source>
</evidence>
<dbReference type="InterPro" id="IPR000276">
    <property type="entry name" value="GPCR_Rhodpsn"/>
</dbReference>
<dbReference type="AlphaFoldDB" id="A0A2R2MRP8"/>
<gene>
    <name evidence="14" type="primary">LOC112042513</name>
</gene>
<evidence type="ECO:0000313" key="14">
    <source>
        <dbReference type="RefSeq" id="XP_023932926.1"/>
    </source>
</evidence>
<evidence type="ECO:0000256" key="9">
    <source>
        <dbReference type="SAM" id="MobiDB-lite"/>
    </source>
</evidence>
<dbReference type="Gene3D" id="1.20.1070.10">
    <property type="entry name" value="Rhodopsin 7-helix transmembrane proteins"/>
    <property type="match status" value="1"/>
</dbReference>
<evidence type="ECO:0000256" key="3">
    <source>
        <dbReference type="ARBA" id="ARBA00022989"/>
    </source>
</evidence>
<feature type="chain" id="PRO_5015139474" evidence="11">
    <location>
        <begin position="24"/>
        <end position="670"/>
    </location>
</feature>
<evidence type="ECO:0000256" key="5">
    <source>
        <dbReference type="ARBA" id="ARBA00023136"/>
    </source>
</evidence>
<dbReference type="InParanoid" id="A0A2R2MRP8"/>
<feature type="transmembrane region" description="Helical" evidence="10">
    <location>
        <begin position="252"/>
        <end position="272"/>
    </location>
</feature>
<keyword evidence="7 8" id="KW-0807">Transducer</keyword>
<keyword evidence="13" id="KW-1185">Reference proteome</keyword>
<dbReference type="PANTHER" id="PTHR24243">
    <property type="entry name" value="G-PROTEIN COUPLED RECEPTOR"/>
    <property type="match status" value="1"/>
</dbReference>
<dbReference type="GO" id="GO:0004930">
    <property type="term" value="F:G protein-coupled receptor activity"/>
    <property type="evidence" value="ECO:0007669"/>
    <property type="project" value="UniProtKB-KW"/>
</dbReference>
<dbReference type="KEGG" id="lak:112042513"/>
<protein>
    <submittedName>
        <fullName evidence="14">Orexin receptor type 2-like</fullName>
    </submittedName>
</protein>
<feature type="transmembrane region" description="Helical" evidence="10">
    <location>
        <begin position="212"/>
        <end position="231"/>
    </location>
</feature>
<keyword evidence="2 8" id="KW-0812">Transmembrane</keyword>
<feature type="transmembrane region" description="Helical" evidence="10">
    <location>
        <begin position="384"/>
        <end position="407"/>
    </location>
</feature>
<feature type="compositionally biased region" description="Low complexity" evidence="9">
    <location>
        <begin position="486"/>
        <end position="499"/>
    </location>
</feature>
<evidence type="ECO:0000256" key="8">
    <source>
        <dbReference type="RuleBase" id="RU000688"/>
    </source>
</evidence>
<proteinExistence type="inferred from homology"/>
<dbReference type="PROSITE" id="PS50262">
    <property type="entry name" value="G_PROTEIN_RECEP_F1_2"/>
    <property type="match status" value="1"/>
</dbReference>
<feature type="region of interest" description="Disordered" evidence="9">
    <location>
        <begin position="483"/>
        <end position="505"/>
    </location>
</feature>
<comment type="subcellular location">
    <subcellularLocation>
        <location evidence="1">Membrane</location>
        <topology evidence="1">Multi-pass membrane protein</topology>
    </subcellularLocation>
</comment>
<keyword evidence="4 8" id="KW-0297">G-protein coupled receptor</keyword>
<evidence type="ECO:0000256" key="1">
    <source>
        <dbReference type="ARBA" id="ARBA00004141"/>
    </source>
</evidence>
<keyword evidence="5 10" id="KW-0472">Membrane</keyword>
<evidence type="ECO:0000259" key="12">
    <source>
        <dbReference type="PROSITE" id="PS50262"/>
    </source>
</evidence>
<feature type="transmembrane region" description="Helical" evidence="10">
    <location>
        <begin position="419"/>
        <end position="442"/>
    </location>
</feature>
<dbReference type="OrthoDB" id="6086428at2759"/>
<dbReference type="CDD" id="cd14978">
    <property type="entry name" value="7tmA_FMRFamide_R-like"/>
    <property type="match status" value="1"/>
</dbReference>
<dbReference type="PROSITE" id="PS00237">
    <property type="entry name" value="G_PROTEIN_RECEP_F1_1"/>
    <property type="match status" value="1"/>
</dbReference>
<dbReference type="GeneID" id="112042513"/>
<dbReference type="Proteomes" id="UP000085678">
    <property type="component" value="Unplaced"/>
</dbReference>
<evidence type="ECO:0000256" key="4">
    <source>
        <dbReference type="ARBA" id="ARBA00023040"/>
    </source>
</evidence>
<feature type="transmembrane region" description="Helical" evidence="10">
    <location>
        <begin position="318"/>
        <end position="337"/>
    </location>
</feature>
<dbReference type="Pfam" id="PF00001">
    <property type="entry name" value="7tm_1"/>
    <property type="match status" value="1"/>
</dbReference>
<dbReference type="PANTHER" id="PTHR24243:SF230">
    <property type="entry name" value="G-PROTEIN COUPLED RECEPTORS FAMILY 1 PROFILE DOMAIN-CONTAINING PROTEIN"/>
    <property type="match status" value="1"/>
</dbReference>
<dbReference type="InterPro" id="IPR017452">
    <property type="entry name" value="GPCR_Rhodpsn_7TM"/>
</dbReference>
<evidence type="ECO:0000313" key="13">
    <source>
        <dbReference type="Proteomes" id="UP000085678"/>
    </source>
</evidence>
<feature type="domain" description="G-protein coupled receptors family 1 profile" evidence="12">
    <location>
        <begin position="151"/>
        <end position="440"/>
    </location>
</feature>
<feature type="signal peptide" evidence="11">
    <location>
        <begin position="1"/>
        <end position="23"/>
    </location>
</feature>
<comment type="similarity">
    <text evidence="8">Belongs to the G-protein coupled receptor 1 family.</text>
</comment>
<keyword evidence="11" id="KW-0732">Signal</keyword>
<accession>A0A2R2MRP8</accession>
<feature type="transmembrane region" description="Helical" evidence="10">
    <location>
        <begin position="172"/>
        <end position="192"/>
    </location>
</feature>
<reference evidence="14" key="1">
    <citation type="submission" date="2025-08" db="UniProtKB">
        <authorList>
            <consortium name="RefSeq"/>
        </authorList>
    </citation>
    <scope>IDENTIFICATION</scope>
    <source>
        <tissue evidence="14">Gonads</tissue>
    </source>
</reference>
<name>A0A2R2MRP8_LINAN</name>
<feature type="compositionally biased region" description="Polar residues" evidence="9">
    <location>
        <begin position="359"/>
        <end position="371"/>
    </location>
</feature>
<feature type="transmembrane region" description="Helical" evidence="10">
    <location>
        <begin position="142"/>
        <end position="160"/>
    </location>
</feature>
<evidence type="ECO:0000256" key="10">
    <source>
        <dbReference type="SAM" id="Phobius"/>
    </source>
</evidence>
<dbReference type="RefSeq" id="XP_023932926.1">
    <property type="nucleotide sequence ID" value="XM_024077158.1"/>
</dbReference>
<evidence type="ECO:0000256" key="11">
    <source>
        <dbReference type="SAM" id="SignalP"/>
    </source>
</evidence>
<dbReference type="GO" id="GO:0005886">
    <property type="term" value="C:plasma membrane"/>
    <property type="evidence" value="ECO:0007669"/>
    <property type="project" value="TreeGrafter"/>
</dbReference>
<dbReference type="PRINTS" id="PR00237">
    <property type="entry name" value="GPCRRHODOPSN"/>
</dbReference>
<evidence type="ECO:0000256" key="2">
    <source>
        <dbReference type="ARBA" id="ARBA00022692"/>
    </source>
</evidence>
<evidence type="ECO:0000256" key="6">
    <source>
        <dbReference type="ARBA" id="ARBA00023170"/>
    </source>
</evidence>